<evidence type="ECO:0000256" key="2">
    <source>
        <dbReference type="ARBA" id="ARBA00022771"/>
    </source>
</evidence>
<evidence type="ECO:0000259" key="5">
    <source>
        <dbReference type="Pfam" id="PF05253"/>
    </source>
</evidence>
<evidence type="ECO:0000256" key="3">
    <source>
        <dbReference type="ARBA" id="ARBA00022833"/>
    </source>
</evidence>
<feature type="compositionally biased region" description="Basic and acidic residues" evidence="4">
    <location>
        <begin position="245"/>
        <end position="313"/>
    </location>
</feature>
<gene>
    <name evidence="6" type="ORF">BINO364_LOCUS5125</name>
</gene>
<dbReference type="EMBL" id="OV170233">
    <property type="protein sequence ID" value="CAH0718687.1"/>
    <property type="molecule type" value="Genomic_DNA"/>
</dbReference>
<feature type="region of interest" description="Disordered" evidence="4">
    <location>
        <begin position="225"/>
        <end position="361"/>
    </location>
</feature>
<organism evidence="6 7">
    <name type="scientific">Brenthis ino</name>
    <name type="common">lesser marbled fritillary</name>
    <dbReference type="NCBI Taxonomy" id="405034"/>
    <lineage>
        <taxon>Eukaryota</taxon>
        <taxon>Metazoa</taxon>
        <taxon>Ecdysozoa</taxon>
        <taxon>Arthropoda</taxon>
        <taxon>Hexapoda</taxon>
        <taxon>Insecta</taxon>
        <taxon>Pterygota</taxon>
        <taxon>Neoptera</taxon>
        <taxon>Endopterygota</taxon>
        <taxon>Lepidoptera</taxon>
        <taxon>Glossata</taxon>
        <taxon>Ditrysia</taxon>
        <taxon>Papilionoidea</taxon>
        <taxon>Nymphalidae</taxon>
        <taxon>Heliconiinae</taxon>
        <taxon>Argynnini</taxon>
        <taxon>Brenthis</taxon>
    </lineage>
</organism>
<dbReference type="GO" id="GO:0008270">
    <property type="term" value="F:zinc ion binding"/>
    <property type="evidence" value="ECO:0007669"/>
    <property type="project" value="UniProtKB-KW"/>
</dbReference>
<dbReference type="Pfam" id="PF05253">
    <property type="entry name" value="zf-U11-48K"/>
    <property type="match status" value="1"/>
</dbReference>
<dbReference type="InterPro" id="IPR051591">
    <property type="entry name" value="UPF0224_FAM112_RNA_Proc"/>
</dbReference>
<name>A0A8J9UEM4_9NEOP</name>
<evidence type="ECO:0000313" key="7">
    <source>
        <dbReference type="Proteomes" id="UP000838878"/>
    </source>
</evidence>
<dbReference type="OrthoDB" id="69229at2759"/>
<evidence type="ECO:0000256" key="4">
    <source>
        <dbReference type="SAM" id="MobiDB-lite"/>
    </source>
</evidence>
<dbReference type="PANTHER" id="PTHR21402">
    <property type="entry name" value="GAMETOCYTE SPECIFIC FACTOR 1-RELATED"/>
    <property type="match status" value="1"/>
</dbReference>
<sequence>MESSHKYLSELRDYIDKIDNEVTMILQSLQWDRNTLLQAKETVVCKYDSNHIIPIEKIQKHEEKCSIKSKGYSQEDILLPEPLDPSACTLVKFTSDNINDIIENAAKCDPLFKKGHRDESEPLTLERLQATYTADERRAIHDAVVSTMPSFHDLSDLILPSEQAGSVDKQKSRQQVLAELRDMKRRRTRYRVAVPTRNYSHVLRQVISTQMELYTESQIKVKDEPYEEYCDDKQSSTQKMQQESSNRDTNKKREHYRERESHSRENTSRNRDGRYQRDYNMSEKYKKYDDDYDRKRQDKEKHSYHRNKNERDSYSSSRNGKRHCDAYERDGYRDSRKNYDNSYRYEKQREHSREKKYREYR</sequence>
<keyword evidence="3" id="KW-0862">Zinc</keyword>
<evidence type="ECO:0000313" key="6">
    <source>
        <dbReference type="EMBL" id="CAH0718687.1"/>
    </source>
</evidence>
<keyword evidence="7" id="KW-1185">Reference proteome</keyword>
<dbReference type="PANTHER" id="PTHR21402:SF10">
    <property type="entry name" value="U11_U12 SMALL NUCLEAR RIBONUCLEOPROTEIN 48 KDA PROTEIN"/>
    <property type="match status" value="1"/>
</dbReference>
<dbReference type="InterPro" id="IPR022776">
    <property type="entry name" value="TRM13/UPF0224_CHHC_Znf_dom"/>
</dbReference>
<reference evidence="6" key="1">
    <citation type="submission" date="2021-12" db="EMBL/GenBank/DDBJ databases">
        <authorList>
            <person name="Martin H S."/>
        </authorList>
    </citation>
    <scope>NUCLEOTIDE SEQUENCE</scope>
</reference>
<feature type="non-terminal residue" evidence="6">
    <location>
        <position position="361"/>
    </location>
</feature>
<evidence type="ECO:0000256" key="1">
    <source>
        <dbReference type="ARBA" id="ARBA00022723"/>
    </source>
</evidence>
<protein>
    <recommendedName>
        <fullName evidence="5">CHHC U11-48K-type domain-containing protein</fullName>
    </recommendedName>
</protein>
<proteinExistence type="predicted"/>
<keyword evidence="1" id="KW-0479">Metal-binding</keyword>
<feature type="compositionally biased region" description="Basic and acidic residues" evidence="4">
    <location>
        <begin position="322"/>
        <end position="361"/>
    </location>
</feature>
<accession>A0A8J9UEM4</accession>
<dbReference type="Proteomes" id="UP000838878">
    <property type="component" value="Chromosome 13"/>
</dbReference>
<feature type="compositionally biased region" description="Polar residues" evidence="4">
    <location>
        <begin position="235"/>
        <end position="244"/>
    </location>
</feature>
<keyword evidence="2" id="KW-0863">Zinc-finger</keyword>
<feature type="domain" description="CHHC U11-48K-type" evidence="5">
    <location>
        <begin position="43"/>
        <end position="65"/>
    </location>
</feature>
<dbReference type="AlphaFoldDB" id="A0A8J9UEM4"/>